<name>A0A3P7M0J1_STRVU</name>
<evidence type="ECO:0000313" key="2">
    <source>
        <dbReference type="Proteomes" id="UP000270094"/>
    </source>
</evidence>
<sequence>MEKILQISVFLGNPPSTSLVVPRYHGMTE</sequence>
<gene>
    <name evidence="1" type="ORF">SVUK_LOCUS19776</name>
</gene>
<keyword evidence="2" id="KW-1185">Reference proteome</keyword>
<dbReference type="AlphaFoldDB" id="A0A3P7M0J1"/>
<organism evidence="1 2">
    <name type="scientific">Strongylus vulgaris</name>
    <name type="common">Blood worm</name>
    <dbReference type="NCBI Taxonomy" id="40348"/>
    <lineage>
        <taxon>Eukaryota</taxon>
        <taxon>Metazoa</taxon>
        <taxon>Ecdysozoa</taxon>
        <taxon>Nematoda</taxon>
        <taxon>Chromadorea</taxon>
        <taxon>Rhabditida</taxon>
        <taxon>Rhabditina</taxon>
        <taxon>Rhabditomorpha</taxon>
        <taxon>Strongyloidea</taxon>
        <taxon>Strongylidae</taxon>
        <taxon>Strongylus</taxon>
    </lineage>
</organism>
<protein>
    <submittedName>
        <fullName evidence="1">Uncharacterized protein</fullName>
    </submittedName>
</protein>
<accession>A0A3P7M0J1</accession>
<dbReference type="Proteomes" id="UP000270094">
    <property type="component" value="Unassembled WGS sequence"/>
</dbReference>
<dbReference type="EMBL" id="UYYB01133180">
    <property type="protein sequence ID" value="VDM84778.1"/>
    <property type="molecule type" value="Genomic_DNA"/>
</dbReference>
<proteinExistence type="predicted"/>
<reference evidence="1 2" key="1">
    <citation type="submission" date="2018-11" db="EMBL/GenBank/DDBJ databases">
        <authorList>
            <consortium name="Pathogen Informatics"/>
        </authorList>
    </citation>
    <scope>NUCLEOTIDE SEQUENCE [LARGE SCALE GENOMIC DNA]</scope>
</reference>
<evidence type="ECO:0000313" key="1">
    <source>
        <dbReference type="EMBL" id="VDM84778.1"/>
    </source>
</evidence>